<evidence type="ECO:0000313" key="2">
    <source>
        <dbReference type="EMBL" id="PWR07134.1"/>
    </source>
</evidence>
<sequence>MDPAAQAPPTRPDDPATATASSGDRRPGYLYRQVAAYLASQPDEWLKVREVTAAIAARSSGAVFEALKKMAAAGYATHYT</sequence>
<dbReference type="Proteomes" id="UP000246050">
    <property type="component" value="Unassembled WGS sequence"/>
</dbReference>
<organism evidence="2 3">
    <name type="scientific">Micromonospora sicca</name>
    <dbReference type="NCBI Taxonomy" id="2202420"/>
    <lineage>
        <taxon>Bacteria</taxon>
        <taxon>Bacillati</taxon>
        <taxon>Actinomycetota</taxon>
        <taxon>Actinomycetes</taxon>
        <taxon>Micromonosporales</taxon>
        <taxon>Micromonosporaceae</taxon>
        <taxon>Micromonospora</taxon>
    </lineage>
</organism>
<feature type="region of interest" description="Disordered" evidence="1">
    <location>
        <begin position="1"/>
        <end position="25"/>
    </location>
</feature>
<dbReference type="AlphaFoldDB" id="A0A317CY75"/>
<dbReference type="EMBL" id="QGKS01000489">
    <property type="protein sequence ID" value="PWR07134.1"/>
    <property type="molecule type" value="Genomic_DNA"/>
</dbReference>
<proteinExistence type="predicted"/>
<accession>A0A317CY75</accession>
<gene>
    <name evidence="2" type="ORF">DKT69_35365</name>
</gene>
<protein>
    <submittedName>
        <fullName evidence="2">ATPase</fullName>
    </submittedName>
</protein>
<name>A0A317CY75_9ACTN</name>
<evidence type="ECO:0000256" key="1">
    <source>
        <dbReference type="SAM" id="MobiDB-lite"/>
    </source>
</evidence>
<comment type="caution">
    <text evidence="2">The sequence shown here is derived from an EMBL/GenBank/DDBJ whole genome shotgun (WGS) entry which is preliminary data.</text>
</comment>
<feature type="non-terminal residue" evidence="2">
    <location>
        <position position="80"/>
    </location>
</feature>
<reference evidence="2 3" key="1">
    <citation type="submission" date="2018-05" db="EMBL/GenBank/DDBJ databases">
        <title>Micromonosporas from Atacama Desert.</title>
        <authorList>
            <person name="Carro L."/>
            <person name="Golinska P."/>
            <person name="Klenk H.-P."/>
            <person name="Goodfellow M."/>
        </authorList>
    </citation>
    <scope>NUCLEOTIDE SEQUENCE [LARGE SCALE GENOMIC DNA]</scope>
    <source>
        <strain evidence="2 3">4G51</strain>
    </source>
</reference>
<evidence type="ECO:0000313" key="3">
    <source>
        <dbReference type="Proteomes" id="UP000246050"/>
    </source>
</evidence>